<dbReference type="AlphaFoldDB" id="A0AA88J4Z8"/>
<dbReference type="Proteomes" id="UP001187192">
    <property type="component" value="Unassembled WGS sequence"/>
</dbReference>
<keyword evidence="2" id="KW-1185">Reference proteome</keyword>
<evidence type="ECO:0000313" key="1">
    <source>
        <dbReference type="EMBL" id="GMN61987.1"/>
    </source>
</evidence>
<dbReference type="EMBL" id="BTGU01000121">
    <property type="protein sequence ID" value="GMN61987.1"/>
    <property type="molecule type" value="Genomic_DNA"/>
</dbReference>
<reference evidence="1" key="1">
    <citation type="submission" date="2023-07" db="EMBL/GenBank/DDBJ databases">
        <title>draft genome sequence of fig (Ficus carica).</title>
        <authorList>
            <person name="Takahashi T."/>
            <person name="Nishimura K."/>
        </authorList>
    </citation>
    <scope>NUCLEOTIDE SEQUENCE</scope>
</reference>
<name>A0AA88J4Z8_FICCA</name>
<protein>
    <submittedName>
        <fullName evidence="1">Uncharacterized protein</fullName>
    </submittedName>
</protein>
<proteinExistence type="predicted"/>
<comment type="caution">
    <text evidence="1">The sequence shown here is derived from an EMBL/GenBank/DDBJ whole genome shotgun (WGS) entry which is preliminary data.</text>
</comment>
<gene>
    <name evidence="1" type="ORF">TIFTF001_031064</name>
</gene>
<accession>A0AA88J4Z8</accession>
<evidence type="ECO:0000313" key="2">
    <source>
        <dbReference type="Proteomes" id="UP001187192"/>
    </source>
</evidence>
<sequence length="139" mass="15138">MSKTSLCSPSVVNKLSFCCRTLRTNLDVLITPLDIVGPDGCQRLRGTIAENSVSVVALALLQAQSPLDLKAYSPNNPLGLSVGKGFGKTSFDDYTAGRCRPSRIHPRSSTIAVRCLRRESILGLRKPLTPLQIAFFYDL</sequence>
<organism evidence="1 2">
    <name type="scientific">Ficus carica</name>
    <name type="common">Common fig</name>
    <dbReference type="NCBI Taxonomy" id="3494"/>
    <lineage>
        <taxon>Eukaryota</taxon>
        <taxon>Viridiplantae</taxon>
        <taxon>Streptophyta</taxon>
        <taxon>Embryophyta</taxon>
        <taxon>Tracheophyta</taxon>
        <taxon>Spermatophyta</taxon>
        <taxon>Magnoliopsida</taxon>
        <taxon>eudicotyledons</taxon>
        <taxon>Gunneridae</taxon>
        <taxon>Pentapetalae</taxon>
        <taxon>rosids</taxon>
        <taxon>fabids</taxon>
        <taxon>Rosales</taxon>
        <taxon>Moraceae</taxon>
        <taxon>Ficeae</taxon>
        <taxon>Ficus</taxon>
    </lineage>
</organism>